<dbReference type="Proteomes" id="UP000702425">
    <property type="component" value="Unassembled WGS sequence"/>
</dbReference>
<dbReference type="PANTHER" id="PTHR12526:SF640">
    <property type="entry name" value="COLANIC ACID BIOSYNTHESIS GLYCOSYLTRANSFERASE WCAL-RELATED"/>
    <property type="match status" value="1"/>
</dbReference>
<name>A0ABX2CTY4_9CYAN</name>
<dbReference type="InterPro" id="IPR028098">
    <property type="entry name" value="Glyco_trans_4-like_N"/>
</dbReference>
<comment type="caution">
    <text evidence="5">The sequence shown here is derived from an EMBL/GenBank/DDBJ whole genome shotgun (WGS) entry which is preliminary data.</text>
</comment>
<feature type="domain" description="Glycosyltransferase subfamily 4-like N-terminal" evidence="4">
    <location>
        <begin position="127"/>
        <end position="232"/>
    </location>
</feature>
<dbReference type="PANTHER" id="PTHR12526">
    <property type="entry name" value="GLYCOSYLTRANSFERASE"/>
    <property type="match status" value="1"/>
</dbReference>
<evidence type="ECO:0000256" key="1">
    <source>
        <dbReference type="ARBA" id="ARBA00009481"/>
    </source>
</evidence>
<accession>A0ABX2CTY4</accession>
<evidence type="ECO:0000313" key="6">
    <source>
        <dbReference type="Proteomes" id="UP000702425"/>
    </source>
</evidence>
<evidence type="ECO:0000256" key="3">
    <source>
        <dbReference type="ARBA" id="ARBA00022679"/>
    </source>
</evidence>
<organism evidence="5 6">
    <name type="scientific">Microcoleus asticus IPMA8</name>
    <dbReference type="NCBI Taxonomy" id="2563858"/>
    <lineage>
        <taxon>Bacteria</taxon>
        <taxon>Bacillati</taxon>
        <taxon>Cyanobacteriota</taxon>
        <taxon>Cyanophyceae</taxon>
        <taxon>Oscillatoriophycideae</taxon>
        <taxon>Oscillatoriales</taxon>
        <taxon>Microcoleaceae</taxon>
        <taxon>Microcoleus</taxon>
        <taxon>Microcoleus asticus</taxon>
    </lineage>
</organism>
<dbReference type="Pfam" id="PF13439">
    <property type="entry name" value="Glyco_transf_4"/>
    <property type="match status" value="1"/>
</dbReference>
<dbReference type="Gene3D" id="3.40.50.2000">
    <property type="entry name" value="Glycogen Phosphorylase B"/>
    <property type="match status" value="2"/>
</dbReference>
<comment type="similarity">
    <text evidence="1">Belongs to the glycosyltransferase group 1 family. Glycosyltransferase 4 subfamily.</text>
</comment>
<dbReference type="CDD" id="cd03801">
    <property type="entry name" value="GT4_PimA-like"/>
    <property type="match status" value="1"/>
</dbReference>
<evidence type="ECO:0000259" key="4">
    <source>
        <dbReference type="Pfam" id="PF13439"/>
    </source>
</evidence>
<sequence>MNVQPEPTIALLHWGDLIEDFLDTIGVSFEAFCNEMTGGWMFGYIEALRRAGVRTVLFCISGSVTEPVYYTHKQTGATICTLPAPQLYQAVRRQMVNPQGWTVQDMFGEVRGLRRLMLAGVKSVTPYLATPLGLLAGELRRENCQTILCQEYEYPRFDACTWLGWRMGLPVFATFQGGDFQVSPWEGLSRPIALKASAGLIIASQTEVQRVQSRYGVPPAKIARIFNPLDLELWQPMNRAEARQLLGFPSDAEIVACHGRIEIRRKGLDILLEAWERICRDRPNRDLRLLLVGTGSDAEELSRRIAQMQLSGIVWVNEYVRDRALMRQYLSAADVYTLPSRHEGFPVAPLEAMACGLPVVAADAPGVPDIFERGEADGGIVVPREDATALAGGIGRVLDDRAWGRDLGKRARIRVETHFSLEAIGVQLRQFLGDRSLAHNSADQTRSTGNA</sequence>
<dbReference type="Pfam" id="PF13692">
    <property type="entry name" value="Glyco_trans_1_4"/>
    <property type="match status" value="1"/>
</dbReference>
<dbReference type="RefSeq" id="WP_172185854.1">
    <property type="nucleotide sequence ID" value="NZ_CAWPPK010000013.1"/>
</dbReference>
<dbReference type="SUPFAM" id="SSF53756">
    <property type="entry name" value="UDP-Glycosyltransferase/glycogen phosphorylase"/>
    <property type="match status" value="1"/>
</dbReference>
<dbReference type="EMBL" id="SRRZ01000011">
    <property type="protein sequence ID" value="NQE33167.1"/>
    <property type="molecule type" value="Genomic_DNA"/>
</dbReference>
<protein>
    <submittedName>
        <fullName evidence="5">GDP-mannose-dependent monoacylated alpha-(1-6)-phosphatidylinositol monomannoside mannosyltransferase</fullName>
        <ecNumber evidence="5">2.4.1.345</ecNumber>
    </submittedName>
</protein>
<evidence type="ECO:0000313" key="5">
    <source>
        <dbReference type="EMBL" id="NQE33167.1"/>
    </source>
</evidence>
<keyword evidence="2 5" id="KW-0328">Glycosyltransferase</keyword>
<evidence type="ECO:0000256" key="2">
    <source>
        <dbReference type="ARBA" id="ARBA00022676"/>
    </source>
</evidence>
<keyword evidence="6" id="KW-1185">Reference proteome</keyword>
<proteinExistence type="inferred from homology"/>
<gene>
    <name evidence="5" type="primary">pimB_2</name>
    <name evidence="5" type="ORF">E5S67_00885</name>
</gene>
<dbReference type="EC" id="2.4.1.345" evidence="5"/>
<keyword evidence="3 5" id="KW-0808">Transferase</keyword>
<reference evidence="5 6" key="1">
    <citation type="journal article" date="2020" name="Sci. Rep.">
        <title>A novel cyanobacterial geosmin producer, revising GeoA distribution and dispersion patterns in Bacteria.</title>
        <authorList>
            <person name="Churro C."/>
            <person name="Semedo-Aguiar A.P."/>
            <person name="Silva A.D."/>
            <person name="Pereira-Leal J.B."/>
            <person name="Leite R.B."/>
        </authorList>
    </citation>
    <scope>NUCLEOTIDE SEQUENCE [LARGE SCALE GENOMIC DNA]</scope>
    <source>
        <strain evidence="5 6">IPMA8</strain>
    </source>
</reference>
<dbReference type="GO" id="GO:0043750">
    <property type="term" value="F:phosphatidylinositol alpha-mannosyltransferase activity"/>
    <property type="evidence" value="ECO:0007669"/>
    <property type="project" value="UniProtKB-EC"/>
</dbReference>